<dbReference type="GO" id="GO:0016787">
    <property type="term" value="F:hydrolase activity"/>
    <property type="evidence" value="ECO:0007669"/>
    <property type="project" value="UniProtKB-KW"/>
</dbReference>
<dbReference type="EMBL" id="JACHEN010000030">
    <property type="protein sequence ID" value="MBB6217897.1"/>
    <property type="molecule type" value="Genomic_DNA"/>
</dbReference>
<gene>
    <name evidence="2" type="ORF">HNQ80_004033</name>
</gene>
<evidence type="ECO:0000313" key="2">
    <source>
        <dbReference type="EMBL" id="MBB6217897.1"/>
    </source>
</evidence>
<dbReference type="PANTHER" id="PTHR43316">
    <property type="entry name" value="HYDROLASE, HALOACID DELAHOGENASE-RELATED"/>
    <property type="match status" value="1"/>
</dbReference>
<comment type="caution">
    <text evidence="2">The sequence shown here is derived from an EMBL/GenBank/DDBJ whole genome shotgun (WGS) entry which is preliminary data.</text>
</comment>
<protein>
    <submittedName>
        <fullName evidence="2">HAD superfamily hydrolase (TIGR01549 family)</fullName>
    </submittedName>
</protein>
<reference evidence="2 3" key="1">
    <citation type="submission" date="2020-08" db="EMBL/GenBank/DDBJ databases">
        <title>Genomic Encyclopedia of Type Strains, Phase IV (KMG-IV): sequencing the most valuable type-strain genomes for metagenomic binning, comparative biology and taxonomic classification.</title>
        <authorList>
            <person name="Goeker M."/>
        </authorList>
    </citation>
    <scope>NUCLEOTIDE SEQUENCE [LARGE SCALE GENOMIC DNA]</scope>
    <source>
        <strain evidence="2 3">DSM 103526</strain>
    </source>
</reference>
<dbReference type="SFLD" id="SFLDG01129">
    <property type="entry name" value="C1.5:_HAD__Beta-PGM__Phosphata"/>
    <property type="match status" value="1"/>
</dbReference>
<keyword evidence="3" id="KW-1185">Reference proteome</keyword>
<evidence type="ECO:0000313" key="3">
    <source>
        <dbReference type="Proteomes" id="UP000579281"/>
    </source>
</evidence>
<dbReference type="AlphaFoldDB" id="A0A841KX09"/>
<dbReference type="Pfam" id="PF00702">
    <property type="entry name" value="Hydrolase"/>
    <property type="match status" value="1"/>
</dbReference>
<dbReference type="NCBIfam" id="TIGR01549">
    <property type="entry name" value="HAD-SF-IA-v1"/>
    <property type="match status" value="1"/>
</dbReference>
<accession>A0A841KX09</accession>
<dbReference type="InterPro" id="IPR051540">
    <property type="entry name" value="S-2-haloacid_dehalogenase"/>
</dbReference>
<sequence length="240" mass="27955">MNTILFDLDGTLLPIDMERFLGQYLDTLSKKCVYIAEENLFKKALLQSTEYMVGNKDSNKTNEEVFMEDFCPRIQKTLDEIAPILDEFYRIEFKELKSTTQALHAMKEMIHLLKEKGYTLVVATNPLFPRQAILHRIHWAGLDPEDFDLITDYETMHFCKPHIEFYEEILSKIDKGPEECLMIGNDVQEDLIAAQLGMKTFLVEDNIINRSNMEIIADYKGSYADLFHFVESLPNLHRES</sequence>
<dbReference type="RefSeq" id="WP_243183430.1">
    <property type="nucleotide sequence ID" value="NZ_JACHEN010000030.1"/>
</dbReference>
<proteinExistence type="predicted"/>
<name>A0A841KX09_9FIRM</name>
<dbReference type="SUPFAM" id="SSF56784">
    <property type="entry name" value="HAD-like"/>
    <property type="match status" value="1"/>
</dbReference>
<dbReference type="Proteomes" id="UP000579281">
    <property type="component" value="Unassembled WGS sequence"/>
</dbReference>
<dbReference type="PANTHER" id="PTHR43316:SF3">
    <property type="entry name" value="HALOACID DEHALOGENASE, TYPE II (AFU_ORTHOLOGUE AFUA_2G07750)-RELATED"/>
    <property type="match status" value="1"/>
</dbReference>
<dbReference type="SFLD" id="SFLDS00003">
    <property type="entry name" value="Haloacid_Dehalogenase"/>
    <property type="match status" value="1"/>
</dbReference>
<evidence type="ECO:0000256" key="1">
    <source>
        <dbReference type="ARBA" id="ARBA00022801"/>
    </source>
</evidence>
<dbReference type="Gene3D" id="3.40.50.1000">
    <property type="entry name" value="HAD superfamily/HAD-like"/>
    <property type="match status" value="1"/>
</dbReference>
<dbReference type="InterPro" id="IPR006439">
    <property type="entry name" value="HAD-SF_hydro_IA"/>
</dbReference>
<keyword evidence="1 2" id="KW-0378">Hydrolase</keyword>
<organism evidence="2 3">
    <name type="scientific">Anaerosolibacter carboniphilus</name>
    <dbReference type="NCBI Taxonomy" id="1417629"/>
    <lineage>
        <taxon>Bacteria</taxon>
        <taxon>Bacillati</taxon>
        <taxon>Bacillota</taxon>
        <taxon>Clostridia</taxon>
        <taxon>Peptostreptococcales</taxon>
        <taxon>Thermotaleaceae</taxon>
        <taxon>Anaerosolibacter</taxon>
    </lineage>
</organism>
<dbReference type="InterPro" id="IPR023214">
    <property type="entry name" value="HAD_sf"/>
</dbReference>
<dbReference type="InterPro" id="IPR036412">
    <property type="entry name" value="HAD-like_sf"/>
</dbReference>